<dbReference type="InterPro" id="IPR001753">
    <property type="entry name" value="Enoyl-CoA_hydra/iso"/>
</dbReference>
<dbReference type="EMBL" id="JJRY01000001">
    <property type="protein sequence ID" value="KEF40024.1"/>
    <property type="molecule type" value="Genomic_DNA"/>
</dbReference>
<dbReference type="Gene3D" id="3.90.226.10">
    <property type="entry name" value="2-enoyl-CoA Hydratase, Chain A, domain 1"/>
    <property type="match status" value="1"/>
</dbReference>
<dbReference type="CDD" id="cd06558">
    <property type="entry name" value="crotonase-like"/>
    <property type="match status" value="1"/>
</dbReference>
<evidence type="ECO:0000313" key="8">
    <source>
        <dbReference type="Proteomes" id="UP000027936"/>
    </source>
</evidence>
<sequence>MSLIKYEENGKIGTITLDNDKQRNALSLELIRELDAKLTEIANERKINVVIIQAEGKVFSSGHNLREIDGAPVEDVANLFAECQALMEKIRNIPQVVISKVHAIATAAGAQLVAASDLAIASDNSLFATPGTLIGLFCHTPAVFVSRNLDRKKAAELLFTGDFITAEEAKIHGLINRVVPLEKLDEETKEFANSVARHSLAVLEAGKKQLYTQLQISNDFEALTYSSDVMVKNSQKPDAVEGIRAFLEKRPAEWSDR</sequence>
<dbReference type="PATRIC" id="fig|1348973.3.peg.32"/>
<keyword evidence="3" id="KW-0809">Transit peptide</keyword>
<keyword evidence="4" id="KW-0443">Lipid metabolism</keyword>
<name>A0A072NQS3_SCHAZ</name>
<reference evidence="7 8" key="1">
    <citation type="submission" date="2014-04" db="EMBL/GenBank/DDBJ databases">
        <title>Draft genome sequence of Bacillus azotoformans MEV2011, a (co-) denitrifying strain unable to grow in the presence of oxygen.</title>
        <authorList>
            <person name="Nielsen M."/>
            <person name="Schreiber L."/>
            <person name="Finster K."/>
            <person name="Schramm A."/>
        </authorList>
    </citation>
    <scope>NUCLEOTIDE SEQUENCE [LARGE SCALE GENOMIC DNA]</scope>
    <source>
        <strain evidence="7 8">MEV2011</strain>
    </source>
</reference>
<dbReference type="OrthoDB" id="9775794at2"/>
<dbReference type="Gene3D" id="1.10.12.10">
    <property type="entry name" value="Lyase 2-enoyl-coa Hydratase, Chain A, domain 2"/>
    <property type="match status" value="1"/>
</dbReference>
<keyword evidence="2" id="KW-0276">Fatty acid metabolism</keyword>
<evidence type="ECO:0000256" key="4">
    <source>
        <dbReference type="ARBA" id="ARBA00023098"/>
    </source>
</evidence>
<evidence type="ECO:0000256" key="2">
    <source>
        <dbReference type="ARBA" id="ARBA00022832"/>
    </source>
</evidence>
<evidence type="ECO:0000313" key="7">
    <source>
        <dbReference type="EMBL" id="KEF40024.1"/>
    </source>
</evidence>
<accession>A0A072NQS3</accession>
<comment type="caution">
    <text evidence="7">The sequence shown here is derived from an EMBL/GenBank/DDBJ whole genome shotgun (WGS) entry which is preliminary data.</text>
</comment>
<dbReference type="Proteomes" id="UP000027936">
    <property type="component" value="Unassembled WGS sequence"/>
</dbReference>
<dbReference type="InterPro" id="IPR029045">
    <property type="entry name" value="ClpP/crotonase-like_dom_sf"/>
</dbReference>
<evidence type="ECO:0000256" key="3">
    <source>
        <dbReference type="ARBA" id="ARBA00022946"/>
    </source>
</evidence>
<dbReference type="InterPro" id="IPR014748">
    <property type="entry name" value="Enoyl-CoA_hydra_C"/>
</dbReference>
<evidence type="ECO:0000256" key="5">
    <source>
        <dbReference type="ARBA" id="ARBA00037410"/>
    </source>
</evidence>
<dbReference type="Pfam" id="PF00378">
    <property type="entry name" value="ECH_1"/>
    <property type="match status" value="1"/>
</dbReference>
<dbReference type="PANTHER" id="PTHR43602:SF1">
    <property type="entry name" value="ENOYL-COA HYDRATASE DOMAIN-CONTAINING PROTEIN 3, MITOCHONDRIAL"/>
    <property type="match status" value="1"/>
</dbReference>
<protein>
    <recommendedName>
        <fullName evidence="6">Enoyl-CoA hydratase domain-containing protein 3, mitochondrial</fullName>
    </recommendedName>
</protein>
<proteinExistence type="inferred from homology"/>
<organism evidence="7 8">
    <name type="scientific">Schinkia azotoformans MEV2011</name>
    <dbReference type="NCBI Taxonomy" id="1348973"/>
    <lineage>
        <taxon>Bacteria</taxon>
        <taxon>Bacillati</taxon>
        <taxon>Bacillota</taxon>
        <taxon>Bacilli</taxon>
        <taxon>Bacillales</taxon>
        <taxon>Bacillaceae</taxon>
        <taxon>Calidifontibacillus/Schinkia group</taxon>
        <taxon>Schinkia</taxon>
    </lineage>
</organism>
<evidence type="ECO:0000256" key="6">
    <source>
        <dbReference type="ARBA" id="ARBA00040545"/>
    </source>
</evidence>
<dbReference type="SUPFAM" id="SSF52096">
    <property type="entry name" value="ClpP/crotonase"/>
    <property type="match status" value="1"/>
</dbReference>
<dbReference type="PANTHER" id="PTHR43602">
    <property type="match status" value="1"/>
</dbReference>
<dbReference type="GO" id="GO:0006631">
    <property type="term" value="P:fatty acid metabolic process"/>
    <property type="evidence" value="ECO:0007669"/>
    <property type="project" value="UniProtKB-KW"/>
</dbReference>
<comment type="similarity">
    <text evidence="1">Belongs to the enoyl-CoA hydratase/isomerase family.</text>
</comment>
<dbReference type="RefSeq" id="WP_035192334.1">
    <property type="nucleotide sequence ID" value="NZ_JJRY01000001.1"/>
</dbReference>
<gene>
    <name evidence="7" type="ORF">M670_00034</name>
</gene>
<evidence type="ECO:0000256" key="1">
    <source>
        <dbReference type="ARBA" id="ARBA00005254"/>
    </source>
</evidence>
<dbReference type="AlphaFoldDB" id="A0A072NQS3"/>
<dbReference type="GO" id="GO:0016836">
    <property type="term" value="F:hydro-lyase activity"/>
    <property type="evidence" value="ECO:0007669"/>
    <property type="project" value="TreeGrafter"/>
</dbReference>
<comment type="function">
    <text evidence="5">May play a role in fatty acid biosynthesis and insulin sensitivity.</text>
</comment>
<dbReference type="InterPro" id="IPR052377">
    <property type="entry name" value="Mitochondrial_ECH-domain"/>
</dbReference>